<dbReference type="EMBL" id="BGZK01000046">
    <property type="protein sequence ID" value="GBP11358.1"/>
    <property type="molecule type" value="Genomic_DNA"/>
</dbReference>
<organism evidence="1 2">
    <name type="scientific">Eumeta variegata</name>
    <name type="common">Bagworm moth</name>
    <name type="synonym">Eumeta japonica</name>
    <dbReference type="NCBI Taxonomy" id="151549"/>
    <lineage>
        <taxon>Eukaryota</taxon>
        <taxon>Metazoa</taxon>
        <taxon>Ecdysozoa</taxon>
        <taxon>Arthropoda</taxon>
        <taxon>Hexapoda</taxon>
        <taxon>Insecta</taxon>
        <taxon>Pterygota</taxon>
        <taxon>Neoptera</taxon>
        <taxon>Endopterygota</taxon>
        <taxon>Lepidoptera</taxon>
        <taxon>Glossata</taxon>
        <taxon>Ditrysia</taxon>
        <taxon>Tineoidea</taxon>
        <taxon>Psychidae</taxon>
        <taxon>Oiketicinae</taxon>
        <taxon>Eumeta</taxon>
    </lineage>
</organism>
<accession>A0A4C1TD24</accession>
<evidence type="ECO:0000313" key="2">
    <source>
        <dbReference type="Proteomes" id="UP000299102"/>
    </source>
</evidence>
<evidence type="ECO:0000313" key="1">
    <source>
        <dbReference type="EMBL" id="GBP11358.1"/>
    </source>
</evidence>
<keyword evidence="2" id="KW-1185">Reference proteome</keyword>
<sequence>MARTVVYFLPADCSAAESYRTTTVNLLCEGDRHVEKSSSESLNMQGVPKTRAKAVTYQRQNYNRCACKHANFVSTEPFACHKLSQTRTRHRTEKRNHERVWDQRGNGFGSGSELPDHPVGVRRTTGAPEAAAQLKAFFYTTPYDFDRILGTETYRDKNILCFISMKIKSY</sequence>
<name>A0A4C1TD24_EUMVA</name>
<comment type="caution">
    <text evidence="1">The sequence shown here is derived from an EMBL/GenBank/DDBJ whole genome shotgun (WGS) entry which is preliminary data.</text>
</comment>
<dbReference type="AlphaFoldDB" id="A0A4C1TD24"/>
<dbReference type="Proteomes" id="UP000299102">
    <property type="component" value="Unassembled WGS sequence"/>
</dbReference>
<reference evidence="1 2" key="1">
    <citation type="journal article" date="2019" name="Commun. Biol.">
        <title>The bagworm genome reveals a unique fibroin gene that provides high tensile strength.</title>
        <authorList>
            <person name="Kono N."/>
            <person name="Nakamura H."/>
            <person name="Ohtoshi R."/>
            <person name="Tomita M."/>
            <person name="Numata K."/>
            <person name="Arakawa K."/>
        </authorList>
    </citation>
    <scope>NUCLEOTIDE SEQUENCE [LARGE SCALE GENOMIC DNA]</scope>
</reference>
<protein>
    <submittedName>
        <fullName evidence="1">Uncharacterized protein</fullName>
    </submittedName>
</protein>
<gene>
    <name evidence="1" type="ORF">EVAR_92881_1</name>
</gene>
<proteinExistence type="predicted"/>